<keyword evidence="1" id="KW-0812">Transmembrane</keyword>
<accession>A0A2H0DYK6</accession>
<evidence type="ECO:0000313" key="3">
    <source>
        <dbReference type="EMBL" id="PIP87257.1"/>
    </source>
</evidence>
<evidence type="ECO:0000313" key="4">
    <source>
        <dbReference type="Proteomes" id="UP000231143"/>
    </source>
</evidence>
<keyword evidence="1" id="KW-0472">Membrane</keyword>
<reference evidence="3 4" key="1">
    <citation type="submission" date="2017-09" db="EMBL/GenBank/DDBJ databases">
        <title>Depth-based differentiation of microbial function through sediment-hosted aquifers and enrichment of novel symbionts in the deep terrestrial subsurface.</title>
        <authorList>
            <person name="Probst A.J."/>
            <person name="Ladd B."/>
            <person name="Jarett J.K."/>
            <person name="Geller-Mcgrath D.E."/>
            <person name="Sieber C.M."/>
            <person name="Emerson J.B."/>
            <person name="Anantharaman K."/>
            <person name="Thomas B.C."/>
            <person name="Malmstrom R."/>
            <person name="Stieglmeier M."/>
            <person name="Klingl A."/>
            <person name="Woyke T."/>
            <person name="Ryan C.M."/>
            <person name="Banfield J.F."/>
        </authorList>
    </citation>
    <scope>NUCLEOTIDE SEQUENCE [LARGE SCALE GENOMIC DNA]</scope>
    <source>
        <strain evidence="3">CG22_combo_CG10-13_8_21_14_all_36_13</strain>
    </source>
</reference>
<gene>
    <name evidence="3" type="ORF">COW81_01210</name>
</gene>
<dbReference type="Proteomes" id="UP000231143">
    <property type="component" value="Unassembled WGS sequence"/>
</dbReference>
<dbReference type="InterPro" id="IPR049305">
    <property type="entry name" value="GlxA-like_b-barrel"/>
</dbReference>
<proteinExistence type="predicted"/>
<sequence length="426" mass="46875">MKKIQDIISSSKKSIRDISIERNGSRPQRRPSGIPENVVYSSSRGGGPSFGIWFIAILAIIFLFFSFTIIFSGTKVVVTQKTESLSFETNFDAVKSSDDPEALIFDVMSISESANKTVVSTGQEQKESKALGTIIVYNDYSTSPQKLIANTRFETPDGLIYRIKDAVVVPGKTKGSDGKYIPGSLEVVVYADVAGEKYNKANSDFVIPGLKGSSQYTSFYARSKTPLAGGFVGLVNKVTEADRLAALDSIKTSLQASLMKSIKTQVPEGYVLFDDAVKIDFTEGQDVALGDNKVQIVVNGKLDAVVFNKDAVSRKIAQVQLDPYDGLPVEGIGVESLLFVLDKKNDINLTSVESISFSLKGNMTLVWKFDEEALKADLVDKKKRDIDWVLAEYPSIVEAQIVMRPFWKRNFPSDTKKINIVYNSVD</sequence>
<evidence type="ECO:0000256" key="1">
    <source>
        <dbReference type="SAM" id="Phobius"/>
    </source>
</evidence>
<feature type="transmembrane region" description="Helical" evidence="1">
    <location>
        <begin position="50"/>
        <end position="71"/>
    </location>
</feature>
<dbReference type="AlphaFoldDB" id="A0A2H0DYK6"/>
<evidence type="ECO:0000259" key="2">
    <source>
        <dbReference type="Pfam" id="PF21110"/>
    </source>
</evidence>
<dbReference type="EMBL" id="PCTT01000014">
    <property type="protein sequence ID" value="PIP87257.1"/>
    <property type="molecule type" value="Genomic_DNA"/>
</dbReference>
<name>A0A2H0DYK6_9BACT</name>
<dbReference type="Pfam" id="PF21110">
    <property type="entry name" value="GlxA"/>
    <property type="match status" value="1"/>
</dbReference>
<comment type="caution">
    <text evidence="3">The sequence shown here is derived from an EMBL/GenBank/DDBJ whole genome shotgun (WGS) entry which is preliminary data.</text>
</comment>
<keyword evidence="1" id="KW-1133">Transmembrane helix</keyword>
<feature type="domain" description="GlxA-like beta barrel" evidence="2">
    <location>
        <begin position="129"/>
        <end position="215"/>
    </location>
</feature>
<organism evidence="3 4">
    <name type="scientific">Candidatus Campbellbacteria bacterium CG22_combo_CG10-13_8_21_14_all_36_13</name>
    <dbReference type="NCBI Taxonomy" id="1974529"/>
    <lineage>
        <taxon>Bacteria</taxon>
        <taxon>Candidatus Campbelliibacteriota</taxon>
    </lineage>
</organism>
<protein>
    <recommendedName>
        <fullName evidence="2">GlxA-like beta barrel domain-containing protein</fullName>
    </recommendedName>
</protein>